<dbReference type="CDD" id="cd06261">
    <property type="entry name" value="TM_PBP2"/>
    <property type="match status" value="1"/>
</dbReference>
<keyword evidence="3" id="KW-1003">Cell membrane</keyword>
<dbReference type="EMBL" id="SEHH01000042">
    <property type="protein sequence ID" value="TBX46556.1"/>
    <property type="molecule type" value="Genomic_DNA"/>
</dbReference>
<keyword evidence="5" id="KW-0571">Peptide transport</keyword>
<dbReference type="InterPro" id="IPR050366">
    <property type="entry name" value="BP-dependent_transpt_permease"/>
</dbReference>
<feature type="region of interest" description="Disordered" evidence="11">
    <location>
        <begin position="1"/>
        <end position="27"/>
    </location>
</feature>
<dbReference type="SUPFAM" id="SSF161098">
    <property type="entry name" value="MetI-like"/>
    <property type="match status" value="1"/>
</dbReference>
<evidence type="ECO:0000259" key="12">
    <source>
        <dbReference type="PROSITE" id="PS50928"/>
    </source>
</evidence>
<dbReference type="EMBL" id="BDOR01000021">
    <property type="protein sequence ID" value="GBF03116.1"/>
    <property type="molecule type" value="Genomic_DNA"/>
</dbReference>
<evidence type="ECO:0000256" key="11">
    <source>
        <dbReference type="SAM" id="MobiDB-lite"/>
    </source>
</evidence>
<evidence type="ECO:0000313" key="15">
    <source>
        <dbReference type="EMBL" id="TBX46556.1"/>
    </source>
</evidence>
<protein>
    <submittedName>
        <fullName evidence="14 15">ABC transporter permease</fullName>
    </submittedName>
</protein>
<dbReference type="InterPro" id="IPR025966">
    <property type="entry name" value="OppC_N"/>
</dbReference>
<dbReference type="eggNOG" id="COG1173">
    <property type="taxonomic scope" value="Bacteria"/>
</dbReference>
<evidence type="ECO:0000256" key="4">
    <source>
        <dbReference type="ARBA" id="ARBA00022692"/>
    </source>
</evidence>
<evidence type="ECO:0000256" key="2">
    <source>
        <dbReference type="ARBA" id="ARBA00022448"/>
    </source>
</evidence>
<comment type="similarity">
    <text evidence="9">Belongs to the binding-protein-dependent transport system permease family. OppBC subfamily.</text>
</comment>
<keyword evidence="7 10" id="KW-1133">Transmembrane helix</keyword>
<evidence type="ECO:0000256" key="8">
    <source>
        <dbReference type="ARBA" id="ARBA00023136"/>
    </source>
</evidence>
<feature type="transmembrane region" description="Helical" evidence="10">
    <location>
        <begin position="147"/>
        <end position="168"/>
    </location>
</feature>
<dbReference type="Gene3D" id="1.10.3720.10">
    <property type="entry name" value="MetI-like"/>
    <property type="match status" value="1"/>
</dbReference>
<dbReference type="InterPro" id="IPR000515">
    <property type="entry name" value="MetI-like"/>
</dbReference>
<feature type="transmembrane region" description="Helical" evidence="10">
    <location>
        <begin position="262"/>
        <end position="286"/>
    </location>
</feature>
<dbReference type="PROSITE" id="PS50928">
    <property type="entry name" value="ABC_TM1"/>
    <property type="match status" value="1"/>
</dbReference>
<dbReference type="GO" id="GO:0055085">
    <property type="term" value="P:transmembrane transport"/>
    <property type="evidence" value="ECO:0007669"/>
    <property type="project" value="InterPro"/>
</dbReference>
<proteinExistence type="inferred from homology"/>
<dbReference type="Pfam" id="PF00528">
    <property type="entry name" value="BPD_transp_1"/>
    <property type="match status" value="1"/>
</dbReference>
<evidence type="ECO:0000256" key="5">
    <source>
        <dbReference type="ARBA" id="ARBA00022856"/>
    </source>
</evidence>
<keyword evidence="16" id="KW-1185">Reference proteome</keyword>
<dbReference type="KEGG" id="lpx:ASU28_04990"/>
<evidence type="ECO:0000313" key="16">
    <source>
        <dbReference type="Proteomes" id="UP000236162"/>
    </source>
</evidence>
<keyword evidence="8 10" id="KW-0472">Membrane</keyword>
<dbReference type="InterPro" id="IPR035906">
    <property type="entry name" value="MetI-like_sf"/>
</dbReference>
<comment type="subcellular location">
    <subcellularLocation>
        <location evidence="1 10">Cell membrane</location>
        <topology evidence="1 10">Multi-pass membrane protein</topology>
    </subcellularLocation>
</comment>
<dbReference type="EMBL" id="CP032744">
    <property type="protein sequence ID" value="AYJ38246.1"/>
    <property type="molecule type" value="Genomic_DNA"/>
</dbReference>
<sequence length="344" mass="37563">MAENPSSIDIKPGDFEPLDKQAGPDNERIAAPSLTFGQDVWRRLKSNKTAFVSFIVLVFLFLVAFGGRAVYHVDPNAQSPRYANLPPKIPGVSIHGLNGHLTQSGKDVDAYAAAGAKSDVHYLLGTDYLGRDLLARIMYGTRISLEIALIATLIDLTIGVGFGILSGWKGGRVDLFMQRVIEILSSIPQLVIMVLMATAFTKTGMASIIAAIAITGWTTMARLTRAQTLQLKNQDFILAARTLGESPVKIAWKHLLPNLSSVIIIQTMFTIPSAIFFEAFLSYIGIGISSPQASLGTLISDGQKNFQFLPYQMWYPAIVLIILMLAFNLLGDGMRDAFDPKSKR</sequence>
<dbReference type="PANTHER" id="PTHR43386">
    <property type="entry name" value="OLIGOPEPTIDE TRANSPORT SYSTEM PERMEASE PROTEIN APPC"/>
    <property type="match status" value="1"/>
</dbReference>
<evidence type="ECO:0000313" key="14">
    <source>
        <dbReference type="EMBL" id="GBF03116.1"/>
    </source>
</evidence>
<dbReference type="Proteomes" id="UP000277896">
    <property type="component" value="Chromosome"/>
</dbReference>
<dbReference type="GeneID" id="79806885"/>
<evidence type="ECO:0000256" key="7">
    <source>
        <dbReference type="ARBA" id="ARBA00022989"/>
    </source>
</evidence>
<evidence type="ECO:0000313" key="17">
    <source>
        <dbReference type="Proteomes" id="UP000277896"/>
    </source>
</evidence>
<dbReference type="Proteomes" id="UP000236162">
    <property type="component" value="Unassembled WGS sequence"/>
</dbReference>
<dbReference type="PANTHER" id="PTHR43386:SF24">
    <property type="entry name" value="OLIGOPEPTIDE TRANSPORT SYSTEM PERMEASE PROTEIN AMID"/>
    <property type="match status" value="1"/>
</dbReference>
<reference evidence="13 17" key="2">
    <citation type="submission" date="2018-10" db="EMBL/GenBank/DDBJ databases">
        <title>Genome seuquencing of Lactobacillus species.</title>
        <authorList>
            <person name="Baek C."/>
            <person name="Yi H."/>
        </authorList>
    </citation>
    <scope>NUCLEOTIDE SEQUENCE [LARGE SCALE GENOMIC DNA]</scope>
    <source>
        <strain evidence="13 17">DSM 10667</strain>
    </source>
</reference>
<dbReference type="GO" id="GO:0005886">
    <property type="term" value="C:plasma membrane"/>
    <property type="evidence" value="ECO:0007669"/>
    <property type="project" value="UniProtKB-SubCell"/>
</dbReference>
<gene>
    <name evidence="14" type="primary">oppC</name>
    <name evidence="15" type="ORF">EUZ87_05405</name>
    <name evidence="13" type="ORF">LP667_05120</name>
    <name evidence="14" type="ORF">LPPLD21_02671</name>
</gene>
<evidence type="ECO:0000256" key="1">
    <source>
        <dbReference type="ARBA" id="ARBA00004651"/>
    </source>
</evidence>
<dbReference type="Proteomes" id="UP000292648">
    <property type="component" value="Unassembled WGS sequence"/>
</dbReference>
<dbReference type="GO" id="GO:0015031">
    <property type="term" value="P:protein transport"/>
    <property type="evidence" value="ECO:0007669"/>
    <property type="project" value="UniProtKB-KW"/>
</dbReference>
<evidence type="ECO:0000313" key="13">
    <source>
        <dbReference type="EMBL" id="AYJ38246.1"/>
    </source>
</evidence>
<evidence type="ECO:0000256" key="3">
    <source>
        <dbReference type="ARBA" id="ARBA00022475"/>
    </source>
</evidence>
<dbReference type="GO" id="GO:0015833">
    <property type="term" value="P:peptide transport"/>
    <property type="evidence" value="ECO:0007669"/>
    <property type="project" value="UniProtKB-KW"/>
</dbReference>
<keyword evidence="2 10" id="KW-0813">Transport</keyword>
<evidence type="ECO:0000313" key="18">
    <source>
        <dbReference type="Proteomes" id="UP000292648"/>
    </source>
</evidence>
<feature type="domain" description="ABC transmembrane type-1" evidence="12">
    <location>
        <begin position="141"/>
        <end position="331"/>
    </location>
</feature>
<feature type="transmembrane region" description="Helical" evidence="10">
    <location>
        <begin position="313"/>
        <end position="331"/>
    </location>
</feature>
<evidence type="ECO:0000256" key="9">
    <source>
        <dbReference type="ARBA" id="ARBA00024202"/>
    </source>
</evidence>
<organism evidence="15 18">
    <name type="scientific">Lactiplantibacillus paraplantarum</name>
    <dbReference type="NCBI Taxonomy" id="60520"/>
    <lineage>
        <taxon>Bacteria</taxon>
        <taxon>Bacillati</taxon>
        <taxon>Bacillota</taxon>
        <taxon>Bacilli</taxon>
        <taxon>Lactobacillales</taxon>
        <taxon>Lactobacillaceae</taxon>
        <taxon>Lactiplantibacillus</taxon>
    </lineage>
</organism>
<accession>A0A098RCN1</accession>
<name>A0A098RCN1_9LACO</name>
<dbReference type="RefSeq" id="WP_021732351.1">
    <property type="nucleotide sequence ID" value="NZ_AVAI01000144.1"/>
</dbReference>
<feature type="transmembrane region" description="Helical" evidence="10">
    <location>
        <begin position="51"/>
        <end position="71"/>
    </location>
</feature>
<evidence type="ECO:0000256" key="10">
    <source>
        <dbReference type="RuleBase" id="RU363032"/>
    </source>
</evidence>
<dbReference type="AlphaFoldDB" id="A0A098RCN1"/>
<keyword evidence="4 10" id="KW-0812">Transmembrane</keyword>
<dbReference type="HOGENOM" id="CLU_028518_1_0_9"/>
<reference evidence="15 18" key="3">
    <citation type="submission" date="2019-01" db="EMBL/GenBank/DDBJ databases">
        <title>Draft genome sequence of Lactobacillus paraplantarum OSY-TC318, a Producer of the novel lantibiotic Paraplantaracin TC318.</title>
        <authorList>
            <person name="Hussein W.E."/>
            <person name="Huang E."/>
            <person name="Yousef A.E."/>
        </authorList>
    </citation>
    <scope>NUCLEOTIDE SEQUENCE [LARGE SCALE GENOMIC DNA]</scope>
    <source>
        <strain evidence="15 18">OSY-TC318</strain>
    </source>
</reference>
<keyword evidence="6" id="KW-0653">Protein transport</keyword>
<dbReference type="Pfam" id="PF12911">
    <property type="entry name" value="OppC_N"/>
    <property type="match status" value="1"/>
</dbReference>
<reference evidence="14 16" key="1">
    <citation type="submission" date="2017-04" db="EMBL/GenBank/DDBJ databases">
        <title>In vitro and in silico characterization of Lactobacillus paraplantarum D2-1, a starter culture for soymilk fermentation.</title>
        <authorList>
            <person name="Endo A."/>
            <person name="Sasaki F."/>
            <person name="Maeno S."/>
            <person name="Kanesaki Y."/>
            <person name="Kubota E."/>
            <person name="Torres G.A."/>
            <person name="Tomita S."/>
            <person name="Nakagawa J."/>
        </authorList>
    </citation>
    <scope>NUCLEOTIDE SEQUENCE [LARGE SCALE GENOMIC DNA]</scope>
    <source>
        <strain evidence="14 16">D2-1</strain>
    </source>
</reference>
<evidence type="ECO:0000256" key="6">
    <source>
        <dbReference type="ARBA" id="ARBA00022927"/>
    </source>
</evidence>